<keyword evidence="3" id="KW-1185">Reference proteome</keyword>
<dbReference type="SUPFAM" id="SSF56219">
    <property type="entry name" value="DNase I-like"/>
    <property type="match status" value="1"/>
</dbReference>
<organism evidence="2 3">
    <name type="scientific">Brassica carinata</name>
    <name type="common">Ethiopian mustard</name>
    <name type="synonym">Abyssinian cabbage</name>
    <dbReference type="NCBI Taxonomy" id="52824"/>
    <lineage>
        <taxon>Eukaryota</taxon>
        <taxon>Viridiplantae</taxon>
        <taxon>Streptophyta</taxon>
        <taxon>Embryophyta</taxon>
        <taxon>Tracheophyta</taxon>
        <taxon>Spermatophyta</taxon>
        <taxon>Magnoliopsida</taxon>
        <taxon>eudicotyledons</taxon>
        <taxon>Gunneridae</taxon>
        <taxon>Pentapetalae</taxon>
        <taxon>rosids</taxon>
        <taxon>malvids</taxon>
        <taxon>Brassicales</taxon>
        <taxon>Brassicaceae</taxon>
        <taxon>Brassiceae</taxon>
        <taxon>Brassica</taxon>
    </lineage>
</organism>
<comment type="caution">
    <text evidence="2">The sequence shown here is derived from an EMBL/GenBank/DDBJ whole genome shotgun (WGS) entry which is preliminary data.</text>
</comment>
<name>A0A8X7TWX9_BRACI</name>
<proteinExistence type="predicted"/>
<feature type="region of interest" description="Disordered" evidence="1">
    <location>
        <begin position="47"/>
        <end position="106"/>
    </location>
</feature>
<evidence type="ECO:0000313" key="3">
    <source>
        <dbReference type="Proteomes" id="UP000886595"/>
    </source>
</evidence>
<evidence type="ECO:0000256" key="1">
    <source>
        <dbReference type="SAM" id="MobiDB-lite"/>
    </source>
</evidence>
<evidence type="ECO:0008006" key="4">
    <source>
        <dbReference type="Google" id="ProtNLM"/>
    </source>
</evidence>
<evidence type="ECO:0000313" key="2">
    <source>
        <dbReference type="EMBL" id="KAG2256546.1"/>
    </source>
</evidence>
<feature type="compositionally biased region" description="Polar residues" evidence="1">
    <location>
        <begin position="127"/>
        <end position="137"/>
    </location>
</feature>
<feature type="region of interest" description="Disordered" evidence="1">
    <location>
        <begin position="127"/>
        <end position="156"/>
    </location>
</feature>
<gene>
    <name evidence="2" type="ORF">Bca52824_075840</name>
</gene>
<feature type="compositionally biased region" description="Polar residues" evidence="1">
    <location>
        <begin position="67"/>
        <end position="79"/>
    </location>
</feature>
<protein>
    <recommendedName>
        <fullName evidence="4">Zinc knuckle CX2CX4HX4C domain-containing protein</fullName>
    </recommendedName>
</protein>
<dbReference type="AlphaFoldDB" id="A0A8X7TWX9"/>
<accession>A0A8X7TWX9</accession>
<feature type="compositionally biased region" description="Basic and acidic residues" evidence="1">
    <location>
        <begin position="47"/>
        <end position="56"/>
    </location>
</feature>
<sequence length="303" mass="34526">MKLDISLPSGEIKEVELEYENLEKHCFRCLSLTHEGDACPTFLRKENRDGRESQADRRRKNEKKGSRNLNWAPSENFAASTRWKNEEHKDSSWRSETNPPYDYDIRRDPHRRLQEVDIQYLEDNLNLQTFGGSSRPSCSKDKRPMGENDQQGITDRSPIRSLNEDRIHVSLRLGPGNNPEPDLNGTEMMTLRSADVPQLVANAEKGKASIPSGSRKRIHRAKFWDELSTIGAQRDGAWLLTGDFNDLLDNSEKVGGPARWEGSFVSFRNFVAQNGLWDLQFSVSVRSSHGELRLDGDVPSSKE</sequence>
<feature type="compositionally biased region" description="Basic and acidic residues" evidence="1">
    <location>
        <begin position="83"/>
        <end position="93"/>
    </location>
</feature>
<dbReference type="OrthoDB" id="1110142at2759"/>
<dbReference type="Proteomes" id="UP000886595">
    <property type="component" value="Unassembled WGS sequence"/>
</dbReference>
<dbReference type="EMBL" id="JAAMPC010000015">
    <property type="protein sequence ID" value="KAG2256546.1"/>
    <property type="molecule type" value="Genomic_DNA"/>
</dbReference>
<reference evidence="2 3" key="1">
    <citation type="submission" date="2020-02" db="EMBL/GenBank/DDBJ databases">
        <authorList>
            <person name="Ma Q."/>
            <person name="Huang Y."/>
            <person name="Song X."/>
            <person name="Pei D."/>
        </authorList>
    </citation>
    <scope>NUCLEOTIDE SEQUENCE [LARGE SCALE GENOMIC DNA]</scope>
    <source>
        <strain evidence="2">Sxm20200214</strain>
        <tissue evidence="2">Leaf</tissue>
    </source>
</reference>
<dbReference type="InterPro" id="IPR036691">
    <property type="entry name" value="Endo/exonu/phosph_ase_sf"/>
</dbReference>